<reference evidence="1" key="1">
    <citation type="submission" date="2022-10" db="EMBL/GenBank/DDBJ databases">
        <title>Culturing micro-colonial fungi from biological soil crusts in the Mojave desert and describing Neophaeococcomyces mojavensis, and introducing the new genera and species Taxawa tesnikishii.</title>
        <authorList>
            <person name="Kurbessoian T."/>
            <person name="Stajich J.E."/>
        </authorList>
    </citation>
    <scope>NUCLEOTIDE SEQUENCE</scope>
    <source>
        <strain evidence="1">JES_112</strain>
    </source>
</reference>
<accession>A0ACC3AAH3</accession>
<gene>
    <name evidence="1" type="ORF">H2198_003864</name>
</gene>
<dbReference type="Proteomes" id="UP001172386">
    <property type="component" value="Unassembled WGS sequence"/>
</dbReference>
<sequence length="481" mass="52755">MATTTYVDQQQHPNEKKAIVGVDALGALNPEERRSSIDTITALVYEDHSHEIQLRTMSWQKAAWLLAGDQVCLAIMAQTWSLSVLGWVPGIITMVVAGIMFWITSITMHKFIMKHPQIMDICDFGYYAFGKSRIAYHFTAFMLLANNILLIGFHVLTGAKVLNTLSDHSLCTVVFSIITMLMGIVMSLPRTLRHVSFMSMFSAACMGIAILLFLIFVGIEAAPGYGYSGDYPTAGPVGTYAFPPKGTTWVACMNAVLNITFLWVPQILFPTFISEMERPQDFPKSLAVLAGISAFLFIVPPAIGFRYLGQYATAPAFGSLGVVTYKKASFAFVIVPTLVIGVIYANVSAKFVYFRIMGKSRHAHSNTVIGWGVWVAVMAVIWVIAFIFAEIIPSMGDFLSLLGAAFDSFFGFIFFAVAYWQLYKGKLFNGAGRSIMTVIHVIVMFSGLFLLGPGLYAAVEAIIADYSGSTRPAFSCADLSI</sequence>
<protein>
    <submittedName>
        <fullName evidence="1">Uncharacterized protein</fullName>
    </submittedName>
</protein>
<organism evidence="1 2">
    <name type="scientific">Neophaeococcomyces mojaviensis</name>
    <dbReference type="NCBI Taxonomy" id="3383035"/>
    <lineage>
        <taxon>Eukaryota</taxon>
        <taxon>Fungi</taxon>
        <taxon>Dikarya</taxon>
        <taxon>Ascomycota</taxon>
        <taxon>Pezizomycotina</taxon>
        <taxon>Eurotiomycetes</taxon>
        <taxon>Chaetothyriomycetidae</taxon>
        <taxon>Chaetothyriales</taxon>
        <taxon>Chaetothyriales incertae sedis</taxon>
        <taxon>Neophaeococcomyces</taxon>
    </lineage>
</organism>
<evidence type="ECO:0000313" key="1">
    <source>
        <dbReference type="EMBL" id="KAJ9658159.1"/>
    </source>
</evidence>
<keyword evidence="2" id="KW-1185">Reference proteome</keyword>
<evidence type="ECO:0000313" key="2">
    <source>
        <dbReference type="Proteomes" id="UP001172386"/>
    </source>
</evidence>
<comment type="caution">
    <text evidence="1">The sequence shown here is derived from an EMBL/GenBank/DDBJ whole genome shotgun (WGS) entry which is preliminary data.</text>
</comment>
<name>A0ACC3AAH3_9EURO</name>
<dbReference type="EMBL" id="JAPDRQ010000054">
    <property type="protein sequence ID" value="KAJ9658159.1"/>
    <property type="molecule type" value="Genomic_DNA"/>
</dbReference>
<proteinExistence type="predicted"/>